<dbReference type="InterPro" id="IPR045245">
    <property type="entry name" value="Pfs2-like"/>
</dbReference>
<dbReference type="PANTHER" id="PTHR22836">
    <property type="entry name" value="WD40 REPEAT PROTEIN"/>
    <property type="match status" value="1"/>
</dbReference>
<feature type="region of interest" description="Disordered" evidence="1">
    <location>
        <begin position="72"/>
        <end position="113"/>
    </location>
</feature>
<dbReference type="GO" id="GO:0005847">
    <property type="term" value="C:mRNA cleavage and polyadenylation specificity factor complex"/>
    <property type="evidence" value="ECO:0007669"/>
    <property type="project" value="TreeGrafter"/>
</dbReference>
<feature type="compositionally biased region" description="Basic and acidic residues" evidence="1">
    <location>
        <begin position="562"/>
        <end position="576"/>
    </location>
</feature>
<accession>A0AAV7ZIM3</accession>
<dbReference type="Proteomes" id="UP001146793">
    <property type="component" value="Unassembled WGS sequence"/>
</dbReference>
<evidence type="ECO:0000256" key="1">
    <source>
        <dbReference type="SAM" id="MobiDB-lite"/>
    </source>
</evidence>
<evidence type="ECO:0000313" key="4">
    <source>
        <dbReference type="Proteomes" id="UP001146793"/>
    </source>
</evidence>
<feature type="compositionally biased region" description="Low complexity" evidence="1">
    <location>
        <begin position="227"/>
        <end position="245"/>
    </location>
</feature>
<reference evidence="3" key="1">
    <citation type="submission" date="2022-08" db="EMBL/GenBank/DDBJ databases">
        <title>Novel sulphate-reducing endosymbionts in the free-living metamonad Anaeramoeba.</title>
        <authorList>
            <person name="Jerlstrom-Hultqvist J."/>
            <person name="Cepicka I."/>
            <person name="Gallot-Lavallee L."/>
            <person name="Salas-Leiva D."/>
            <person name="Curtis B.A."/>
            <person name="Zahonova K."/>
            <person name="Pipaliya S."/>
            <person name="Dacks J."/>
            <person name="Roger A.J."/>
        </authorList>
    </citation>
    <scope>NUCLEOTIDE SEQUENCE</scope>
    <source>
        <strain evidence="3">Busselton2</strain>
    </source>
</reference>
<feature type="region of interest" description="Disordered" evidence="1">
    <location>
        <begin position="761"/>
        <end position="829"/>
    </location>
</feature>
<feature type="domain" description="Spt20-like SEP" evidence="2">
    <location>
        <begin position="137"/>
        <end position="404"/>
    </location>
</feature>
<feature type="compositionally biased region" description="Basic and acidic residues" evidence="1">
    <location>
        <begin position="489"/>
        <end position="514"/>
    </location>
</feature>
<feature type="compositionally biased region" description="Basic and acidic residues" evidence="1">
    <location>
        <begin position="522"/>
        <end position="537"/>
    </location>
</feature>
<dbReference type="PANTHER" id="PTHR22836:SF0">
    <property type="entry name" value="PRE-MRNA 3' END PROCESSING PROTEIN WDR33"/>
    <property type="match status" value="1"/>
</dbReference>
<feature type="region of interest" description="Disordered" evidence="1">
    <location>
        <begin position="225"/>
        <end position="291"/>
    </location>
</feature>
<organism evidence="3 4">
    <name type="scientific">Anaeramoeba flamelloides</name>
    <dbReference type="NCBI Taxonomy" id="1746091"/>
    <lineage>
        <taxon>Eukaryota</taxon>
        <taxon>Metamonada</taxon>
        <taxon>Anaeramoebidae</taxon>
        <taxon>Anaeramoeba</taxon>
    </lineage>
</organism>
<dbReference type="EMBL" id="JANTQA010000032">
    <property type="protein sequence ID" value="KAJ3440205.1"/>
    <property type="molecule type" value="Genomic_DNA"/>
</dbReference>
<sequence>MESTKKEEPSDIKLTKLENTTFASVSSLVKSQLENSAPIQLKRSSQPITNDPPKDEKTNLILRFLDLRLKQLPNKNNNKNKNTFDNEQNQLMGNTNSIGNLESNNSNTQDNNKKIRYGWDPRFTSSVPMTDTLQNVNPGLVLNLYINCFSFFHENVCHSYDPQFKPLFESIINGRINDHLFHTIRKNKSKFYNGYLVVDILDYRNRMSNRLAKPDVSTKIIKDPNLQQQPQQQQQQQPQQQSQQQMSNNNSNRMKLEIKQEPSNRSRQSQQQLNPKDKFQQQPQRLQKTVKEIEFNERTDKKRKVLLSLDEESFRIEVTTMQYQEYSLLVQKERFKQKNRMLKLGINQKQQIQQAQQHFERIKKQLQILARWGSEKQTRFQQKLLLVRSNPTCFDSSIDILKIANYYFNNKHKTNYLGNKNLDVDSKFHHNKELNNKKLLKKILDLNYNQHKKKIRNLDYGRISFGKFKLKKKELEKEKKKLKRLEKTEKRKTEKEKENGDEKEKEMEIEIEKETDSEEDSSEKKGKESHLERRTESESETESESGSGSGSGTESESESESDVDKEKEIYMDIEKQKTRKKRNKKKRKRKKNTRFSRSGAMMDMIQPLNTETSGIEFIFKPKKKYKGLTIFRHLLSQRKKLISEQSFSEYIRRLIEPMGGSVNSNLQKFLIKRAKDTNKTIQNEKYTVYYKKNPFLIEQCHNKPSVFTEEQIGKMKQIEEIEMHDIRTRSYDNFSSHHHSPLVQIYSSVARPSIFLSVENPNESISNTSQSTTSVSDHATIPIPSNVRSLNSNKANKDSNYNQQNLNSNINASQNNINLNNSNQTNSSNINNQINNRETIIGENNIIDRQIFRYIKPEKNERAIIKLRVDPESGIHEIDVTFKIGNKEITKTKTTGERVQTKSIFHHYHEFMKKNGWKTENIK</sequence>
<feature type="compositionally biased region" description="Polar residues" evidence="1">
    <location>
        <begin position="83"/>
        <end position="110"/>
    </location>
</feature>
<feature type="compositionally biased region" description="Low complexity" evidence="1">
    <location>
        <begin position="799"/>
        <end position="829"/>
    </location>
</feature>
<comment type="caution">
    <text evidence="3">The sequence shown here is derived from an EMBL/GenBank/DDBJ whole genome shotgun (WGS) entry which is preliminary data.</text>
</comment>
<dbReference type="GO" id="GO:0031124">
    <property type="term" value="P:mRNA 3'-end processing"/>
    <property type="evidence" value="ECO:0007669"/>
    <property type="project" value="InterPro"/>
</dbReference>
<protein>
    <submittedName>
        <fullName evidence="3">Chascon isoform d-related</fullName>
    </submittedName>
</protein>
<name>A0AAV7ZIM3_9EUKA</name>
<dbReference type="Pfam" id="PF12090">
    <property type="entry name" value="Spt20_SEP"/>
    <property type="match status" value="1"/>
</dbReference>
<dbReference type="InterPro" id="IPR046468">
    <property type="entry name" value="Spt20-like_SEP"/>
</dbReference>
<evidence type="ECO:0000259" key="2">
    <source>
        <dbReference type="Pfam" id="PF12090"/>
    </source>
</evidence>
<evidence type="ECO:0000313" key="3">
    <source>
        <dbReference type="EMBL" id="KAJ3440205.1"/>
    </source>
</evidence>
<dbReference type="AlphaFoldDB" id="A0AAV7ZIM3"/>
<proteinExistence type="predicted"/>
<feature type="region of interest" description="Disordered" evidence="1">
    <location>
        <begin position="489"/>
        <end position="596"/>
    </location>
</feature>
<gene>
    <name evidence="3" type="ORF">M0812_16260</name>
</gene>
<feature type="compositionally biased region" description="Basic and acidic residues" evidence="1">
    <location>
        <begin position="254"/>
        <end position="264"/>
    </location>
</feature>
<feature type="compositionally biased region" description="Basic residues" evidence="1">
    <location>
        <begin position="577"/>
        <end position="594"/>
    </location>
</feature>
<feature type="compositionally biased region" description="Polar residues" evidence="1">
    <location>
        <begin position="761"/>
        <end position="777"/>
    </location>
</feature>